<accession>X0UYL0</accession>
<dbReference type="EMBL" id="BARS01029990">
    <property type="protein sequence ID" value="GAG10929.1"/>
    <property type="molecule type" value="Genomic_DNA"/>
</dbReference>
<comment type="caution">
    <text evidence="1">The sequence shown here is derived from an EMBL/GenBank/DDBJ whole genome shotgun (WGS) entry which is preliminary data.</text>
</comment>
<feature type="non-terminal residue" evidence="1">
    <location>
        <position position="1"/>
    </location>
</feature>
<dbReference type="SUPFAM" id="SSF48452">
    <property type="entry name" value="TPR-like"/>
    <property type="match status" value="1"/>
</dbReference>
<dbReference type="AlphaFoldDB" id="X0UYL0"/>
<organism evidence="1">
    <name type="scientific">marine sediment metagenome</name>
    <dbReference type="NCBI Taxonomy" id="412755"/>
    <lineage>
        <taxon>unclassified sequences</taxon>
        <taxon>metagenomes</taxon>
        <taxon>ecological metagenomes</taxon>
    </lineage>
</organism>
<reference evidence="1" key="1">
    <citation type="journal article" date="2014" name="Front. Microbiol.">
        <title>High frequency of phylogenetically diverse reductive dehalogenase-homologous genes in deep subseafloor sedimentary metagenomes.</title>
        <authorList>
            <person name="Kawai M."/>
            <person name="Futagami T."/>
            <person name="Toyoda A."/>
            <person name="Takaki Y."/>
            <person name="Nishi S."/>
            <person name="Hori S."/>
            <person name="Arai W."/>
            <person name="Tsubouchi T."/>
            <person name="Morono Y."/>
            <person name="Uchiyama I."/>
            <person name="Ito T."/>
            <person name="Fujiyama A."/>
            <person name="Inagaki F."/>
            <person name="Takami H."/>
        </authorList>
    </citation>
    <scope>NUCLEOTIDE SEQUENCE</scope>
    <source>
        <strain evidence="1">Expedition CK06-06</strain>
    </source>
</reference>
<dbReference type="InterPro" id="IPR019734">
    <property type="entry name" value="TPR_rpt"/>
</dbReference>
<evidence type="ECO:0008006" key="2">
    <source>
        <dbReference type="Google" id="ProtNLM"/>
    </source>
</evidence>
<gene>
    <name evidence="1" type="ORF">S01H1_46814</name>
</gene>
<proteinExistence type="predicted"/>
<name>X0UYL0_9ZZZZ</name>
<dbReference type="Gene3D" id="1.25.40.10">
    <property type="entry name" value="Tetratricopeptide repeat domain"/>
    <property type="match status" value="1"/>
</dbReference>
<dbReference type="Pfam" id="PF13181">
    <property type="entry name" value="TPR_8"/>
    <property type="match status" value="2"/>
</dbReference>
<dbReference type="InterPro" id="IPR011990">
    <property type="entry name" value="TPR-like_helical_dom_sf"/>
</dbReference>
<protein>
    <recommendedName>
        <fullName evidence="2">MalT-like TPR region domain-containing protein</fullName>
    </recommendedName>
</protein>
<sequence>TIEKENPHFLNNLGWTLFRNENFDEAMDVLGKAKAKCKSKILMDSIKINLFMVSTFQKGKELLQEKNYDEAMIEFEKVTTEYNIKELELKYFALCCEGMGKYDEANEKWEKIVEMHEGSETPNKFYLLATEKLSKKHPQDDLL</sequence>
<evidence type="ECO:0000313" key="1">
    <source>
        <dbReference type="EMBL" id="GAG10929.1"/>
    </source>
</evidence>